<feature type="coiled-coil region" evidence="1">
    <location>
        <begin position="164"/>
        <end position="228"/>
    </location>
</feature>
<evidence type="ECO:0000313" key="6">
    <source>
        <dbReference type="Proteomes" id="UP001596201"/>
    </source>
</evidence>
<dbReference type="Pfam" id="PF14257">
    <property type="entry name" value="DUF4349"/>
    <property type="match status" value="1"/>
</dbReference>
<dbReference type="Proteomes" id="UP001596201">
    <property type="component" value="Unassembled WGS sequence"/>
</dbReference>
<keyword evidence="3" id="KW-1133">Transmembrane helix</keyword>
<sequence length="305" mass="32719">MRLSRKHLGVLALALLLVTAGCSGAGGGSDSARQASGGGSNLEATAASDDANYDQSTAGDSAAERDTGDGSVTNVDSLASNRILIRTGTVTLRVDDYASARRNLTRSVRAQGGFVSDATQQVNGEENRTWTTGRVVLRVPSENFSAMFSDAETEGDVLDSTQSTQDVTEQVVDLRARLENLKAERDRLRTLYDRANGTEEVLAVGERLSDVQGEIERTEAKLRSLEERVAYSTITVELREPRPDYEPPEQTQWYDTGVVAAFLESVAGVGVVLRALVVGVAYALPYVLVASVPLVGIGLVVRRIR</sequence>
<keyword evidence="3" id="KW-0472">Membrane</keyword>
<accession>A0ABD5R7H1</accession>
<keyword evidence="6" id="KW-1185">Reference proteome</keyword>
<feature type="domain" description="DUF4349" evidence="4">
    <location>
        <begin position="83"/>
        <end position="295"/>
    </location>
</feature>
<evidence type="ECO:0000259" key="4">
    <source>
        <dbReference type="Pfam" id="PF14257"/>
    </source>
</evidence>
<evidence type="ECO:0000256" key="3">
    <source>
        <dbReference type="SAM" id="Phobius"/>
    </source>
</evidence>
<reference evidence="5 6" key="1">
    <citation type="journal article" date="2019" name="Int. J. Syst. Evol. Microbiol.">
        <title>The Global Catalogue of Microorganisms (GCM) 10K type strain sequencing project: providing services to taxonomists for standard genome sequencing and annotation.</title>
        <authorList>
            <consortium name="The Broad Institute Genomics Platform"/>
            <consortium name="The Broad Institute Genome Sequencing Center for Infectious Disease"/>
            <person name="Wu L."/>
            <person name="Ma J."/>
        </authorList>
    </citation>
    <scope>NUCLEOTIDE SEQUENCE [LARGE SCALE GENOMIC DNA]</scope>
    <source>
        <strain evidence="5 6">CGMCC 1.12237</strain>
    </source>
</reference>
<dbReference type="RefSeq" id="WP_227228817.1">
    <property type="nucleotide sequence ID" value="NZ_JAJCVJ010000001.1"/>
</dbReference>
<feature type="region of interest" description="Disordered" evidence="2">
    <location>
        <begin position="27"/>
        <end position="73"/>
    </location>
</feature>
<name>A0ABD5R7H1_9EURY</name>
<keyword evidence="1" id="KW-0175">Coiled coil</keyword>
<gene>
    <name evidence="5" type="ORF">ACFPJ5_02840</name>
</gene>
<comment type="caution">
    <text evidence="5">The sequence shown here is derived from an EMBL/GenBank/DDBJ whole genome shotgun (WGS) entry which is preliminary data.</text>
</comment>
<evidence type="ECO:0000313" key="5">
    <source>
        <dbReference type="EMBL" id="MFC5365858.1"/>
    </source>
</evidence>
<dbReference type="AlphaFoldDB" id="A0ABD5R7H1"/>
<feature type="transmembrane region" description="Helical" evidence="3">
    <location>
        <begin position="275"/>
        <end position="301"/>
    </location>
</feature>
<evidence type="ECO:0000256" key="2">
    <source>
        <dbReference type="SAM" id="MobiDB-lite"/>
    </source>
</evidence>
<dbReference type="InterPro" id="IPR025645">
    <property type="entry name" value="DUF4349"/>
</dbReference>
<organism evidence="5 6">
    <name type="scientific">Salinirubrum litoreum</name>
    <dbReference type="NCBI Taxonomy" id="1126234"/>
    <lineage>
        <taxon>Archaea</taxon>
        <taxon>Methanobacteriati</taxon>
        <taxon>Methanobacteriota</taxon>
        <taxon>Stenosarchaea group</taxon>
        <taxon>Halobacteria</taxon>
        <taxon>Halobacteriales</taxon>
        <taxon>Haloferacaceae</taxon>
        <taxon>Salinirubrum</taxon>
    </lineage>
</organism>
<keyword evidence="3" id="KW-0812">Transmembrane</keyword>
<evidence type="ECO:0000256" key="1">
    <source>
        <dbReference type="SAM" id="Coils"/>
    </source>
</evidence>
<dbReference type="EMBL" id="JBHSKX010000001">
    <property type="protein sequence ID" value="MFC5365858.1"/>
    <property type="molecule type" value="Genomic_DNA"/>
</dbReference>
<dbReference type="PROSITE" id="PS51257">
    <property type="entry name" value="PROKAR_LIPOPROTEIN"/>
    <property type="match status" value="1"/>
</dbReference>
<protein>
    <submittedName>
        <fullName evidence="5">DUF4349 domain-containing protein</fullName>
    </submittedName>
</protein>
<proteinExistence type="predicted"/>